<sequence length="393" mass="43725">MTEGKPERALAGINFPPIKTREEAANAQQAASAPGDVRKDMEDDIPPVIRSVLEMSHLMTSGHSHYFRATPGYQGGLYYDGKPFCFASGYRDSKRPRDMEDKGNHMKLKDPIVYGCLSLPVTAAYLIELHRNQTFDLHKPLVAYLPSLESKVGPDVTARSILSFTTVLDDKAILRDAKANWRAPLLSLNPCASMQKCVYEPINRFLAGKDTKSLNGKTQRENLALYVGSSKRPSAILRRTPRKASLSHFSVALLIAAVETQLKGQTFEASIRENFFTKAQCHGTGYGPPKLYRDPNEMFYQPTGLALQHQNFRTPVHGGTLDNCGPPVFNASLNMYAPAEDFGKLFLLSLDAIMDAREVLPETEKDDYHFCDFGIEFAPRRTCAIALREFSPG</sequence>
<proteinExistence type="predicted"/>
<dbReference type="InterPro" id="IPR001466">
    <property type="entry name" value="Beta-lactam-related"/>
</dbReference>
<dbReference type="Pfam" id="PF00144">
    <property type="entry name" value="Beta-lactamase"/>
    <property type="match status" value="1"/>
</dbReference>
<evidence type="ECO:0000313" key="3">
    <source>
        <dbReference type="EMBL" id="CAD2218717.1"/>
    </source>
</evidence>
<accession>A0A7G2CI35</accession>
<dbReference type="EMBL" id="LR877156">
    <property type="protein sequence ID" value="CAD2218717.1"/>
    <property type="molecule type" value="Genomic_DNA"/>
</dbReference>
<feature type="region of interest" description="Disordered" evidence="1">
    <location>
        <begin position="22"/>
        <end position="42"/>
    </location>
</feature>
<dbReference type="Proteomes" id="UP000515908">
    <property type="component" value="Chromosome 12"/>
</dbReference>
<organism evidence="3 4">
    <name type="scientific">Angomonas deanei</name>
    <dbReference type="NCBI Taxonomy" id="59799"/>
    <lineage>
        <taxon>Eukaryota</taxon>
        <taxon>Discoba</taxon>
        <taxon>Euglenozoa</taxon>
        <taxon>Kinetoplastea</taxon>
        <taxon>Metakinetoplastina</taxon>
        <taxon>Trypanosomatida</taxon>
        <taxon>Trypanosomatidae</taxon>
        <taxon>Strigomonadinae</taxon>
        <taxon>Angomonas</taxon>
    </lineage>
</organism>
<dbReference type="AlphaFoldDB" id="A0A7G2CI35"/>
<dbReference type="VEuPathDB" id="TriTrypDB:ADEAN_000620800"/>
<dbReference type="Gene3D" id="3.40.710.10">
    <property type="entry name" value="DD-peptidase/beta-lactamase superfamily"/>
    <property type="match status" value="1"/>
</dbReference>
<evidence type="ECO:0000313" key="4">
    <source>
        <dbReference type="Proteomes" id="UP000515908"/>
    </source>
</evidence>
<protein>
    <submittedName>
        <fullName evidence="3">Beta-lactamase, putative</fullName>
    </submittedName>
</protein>
<feature type="domain" description="Beta-lactamase-related" evidence="2">
    <location>
        <begin position="70"/>
        <end position="349"/>
    </location>
</feature>
<dbReference type="InterPro" id="IPR012338">
    <property type="entry name" value="Beta-lactam/transpept-like"/>
</dbReference>
<gene>
    <name evidence="3" type="ORF">ADEAN_000620800</name>
</gene>
<evidence type="ECO:0000256" key="1">
    <source>
        <dbReference type="SAM" id="MobiDB-lite"/>
    </source>
</evidence>
<dbReference type="OrthoDB" id="276262at2759"/>
<evidence type="ECO:0000259" key="2">
    <source>
        <dbReference type="Pfam" id="PF00144"/>
    </source>
</evidence>
<reference evidence="3 4" key="1">
    <citation type="submission" date="2020-08" db="EMBL/GenBank/DDBJ databases">
        <authorList>
            <person name="Newling K."/>
            <person name="Davey J."/>
            <person name="Forrester S."/>
        </authorList>
    </citation>
    <scope>NUCLEOTIDE SEQUENCE [LARGE SCALE GENOMIC DNA]</scope>
    <source>
        <strain evidence="4">Crithidia deanei Carvalho (ATCC PRA-265)</strain>
    </source>
</reference>
<keyword evidence="4" id="KW-1185">Reference proteome</keyword>
<dbReference type="SUPFAM" id="SSF56601">
    <property type="entry name" value="beta-lactamase/transpeptidase-like"/>
    <property type="match status" value="1"/>
</dbReference>
<name>A0A7G2CI35_9TRYP</name>